<comment type="subcellular location">
    <subcellularLocation>
        <location evidence="2">Cell membrane</location>
        <topology evidence="2">Multi-pass membrane protein</topology>
    </subcellularLocation>
</comment>
<dbReference type="GO" id="GO:0000155">
    <property type="term" value="F:phosphorelay sensor kinase activity"/>
    <property type="evidence" value="ECO:0007669"/>
    <property type="project" value="InterPro"/>
</dbReference>
<evidence type="ECO:0000256" key="12">
    <source>
        <dbReference type="ARBA" id="ARBA00023012"/>
    </source>
</evidence>
<dbReference type="SUPFAM" id="SSF47384">
    <property type="entry name" value="Homodimeric domain of signal transducing histidine kinase"/>
    <property type="match status" value="1"/>
</dbReference>
<evidence type="ECO:0000256" key="5">
    <source>
        <dbReference type="ARBA" id="ARBA00022553"/>
    </source>
</evidence>
<feature type="domain" description="PAC" evidence="22">
    <location>
        <begin position="439"/>
        <end position="493"/>
    </location>
</feature>
<dbReference type="Gene3D" id="1.10.287.130">
    <property type="match status" value="1"/>
</dbReference>
<dbReference type="SUPFAM" id="SSF55874">
    <property type="entry name" value="ATPase domain of HSP90 chaperone/DNA topoisomerase II/histidine kinase"/>
    <property type="match status" value="1"/>
</dbReference>
<dbReference type="RefSeq" id="WP_098143149.1">
    <property type="nucleotide sequence ID" value="NZ_PDDV01000013.1"/>
</dbReference>
<dbReference type="Gene3D" id="3.30.565.10">
    <property type="entry name" value="Histidine kinase-like ATPase, C-terminal domain"/>
    <property type="match status" value="1"/>
</dbReference>
<evidence type="ECO:0000256" key="11">
    <source>
        <dbReference type="ARBA" id="ARBA00022989"/>
    </source>
</evidence>
<dbReference type="InterPro" id="IPR004358">
    <property type="entry name" value="Sig_transdc_His_kin-like_C"/>
</dbReference>
<name>A0A2A7U2X0_EDWTA</name>
<comment type="subunit">
    <text evidence="14">At low DSF concentrations, interacts with RpfF.</text>
</comment>
<dbReference type="EC" id="2.7.13.3" evidence="3"/>
<dbReference type="PROSITE" id="PS50110">
    <property type="entry name" value="RESPONSE_REGULATORY"/>
    <property type="match status" value="2"/>
</dbReference>
<dbReference type="Pfam" id="PF00512">
    <property type="entry name" value="HisKA"/>
    <property type="match status" value="1"/>
</dbReference>
<dbReference type="SMART" id="SM00388">
    <property type="entry name" value="HisKA"/>
    <property type="match status" value="1"/>
</dbReference>
<keyword evidence="6" id="KW-0808">Transferase</keyword>
<evidence type="ECO:0000256" key="7">
    <source>
        <dbReference type="ARBA" id="ARBA00022692"/>
    </source>
</evidence>
<keyword evidence="9 25" id="KW-0418">Kinase</keyword>
<feature type="domain" description="PAS" evidence="21">
    <location>
        <begin position="367"/>
        <end position="442"/>
    </location>
</feature>
<feature type="domain" description="Histidine kinase" evidence="19">
    <location>
        <begin position="770"/>
        <end position="991"/>
    </location>
</feature>
<dbReference type="InterPro" id="IPR042240">
    <property type="entry name" value="CHASE_sf"/>
</dbReference>
<dbReference type="Pfam" id="PF13426">
    <property type="entry name" value="PAS_9"/>
    <property type="match status" value="2"/>
</dbReference>
<dbReference type="SMART" id="SM01079">
    <property type="entry name" value="CHASE"/>
    <property type="match status" value="1"/>
</dbReference>
<comment type="catalytic activity">
    <reaction evidence="1">
        <text>ATP + protein L-histidine = ADP + protein N-phospho-L-histidine.</text>
        <dbReference type="EC" id="2.7.13.3"/>
    </reaction>
</comment>
<feature type="modified residue" description="4-aspartylphosphate" evidence="17">
    <location>
        <position position="1064"/>
    </location>
</feature>
<feature type="modified residue" description="Phosphohistidine" evidence="16">
    <location>
        <position position="1361"/>
    </location>
</feature>
<dbReference type="InterPro" id="IPR001789">
    <property type="entry name" value="Sig_transdc_resp-reg_receiver"/>
</dbReference>
<evidence type="ECO:0000259" key="24">
    <source>
        <dbReference type="PROSITE" id="PS50894"/>
    </source>
</evidence>
<keyword evidence="11 18" id="KW-1133">Transmembrane helix</keyword>
<evidence type="ECO:0000259" key="23">
    <source>
        <dbReference type="PROSITE" id="PS50839"/>
    </source>
</evidence>
<feature type="transmembrane region" description="Helical" evidence="18">
    <location>
        <begin position="327"/>
        <end position="347"/>
    </location>
</feature>
<evidence type="ECO:0000256" key="10">
    <source>
        <dbReference type="ARBA" id="ARBA00022840"/>
    </source>
</evidence>
<keyword evidence="7 18" id="KW-0812">Transmembrane</keyword>
<dbReference type="InterPro" id="IPR005467">
    <property type="entry name" value="His_kinase_dom"/>
</dbReference>
<dbReference type="InterPro" id="IPR001610">
    <property type="entry name" value="PAC"/>
</dbReference>
<dbReference type="InterPro" id="IPR036641">
    <property type="entry name" value="HPT_dom_sf"/>
</dbReference>
<dbReference type="InterPro" id="IPR006189">
    <property type="entry name" value="CHASE_dom"/>
</dbReference>
<feature type="domain" description="HPt" evidence="24">
    <location>
        <begin position="1322"/>
        <end position="1419"/>
    </location>
</feature>
<dbReference type="InterPro" id="IPR036097">
    <property type="entry name" value="HisK_dim/P_sf"/>
</dbReference>
<dbReference type="CDD" id="cd17546">
    <property type="entry name" value="REC_hyHK_CKI1_RcsC-like"/>
    <property type="match status" value="2"/>
</dbReference>
<reference evidence="26" key="1">
    <citation type="submission" date="2017-09" db="EMBL/GenBank/DDBJ databases">
        <title>FDA dAtabase for Regulatory Grade micrObial Sequences (FDA-ARGOS): Supporting development and validation of Infectious Disease Dx tests.</title>
        <authorList>
            <person name="Goldberg B."/>
            <person name="Campos J."/>
            <person name="Tallon L."/>
            <person name="Sadzewicz L."/>
            <person name="Ott S."/>
            <person name="Zhao X."/>
            <person name="Nagaraj S."/>
            <person name="Vavikolanu K."/>
            <person name="Aluvathingal J."/>
            <person name="Nadendla S."/>
            <person name="Geyer C."/>
            <person name="Sichtig H."/>
        </authorList>
    </citation>
    <scope>NUCLEOTIDE SEQUENCE [LARGE SCALE GENOMIC DNA]</scope>
    <source>
        <strain evidence="26">FDAARGOS_370</strain>
    </source>
</reference>
<organism evidence="25 26">
    <name type="scientific">Edwardsiella tarda</name>
    <dbReference type="NCBI Taxonomy" id="636"/>
    <lineage>
        <taxon>Bacteria</taxon>
        <taxon>Pseudomonadati</taxon>
        <taxon>Pseudomonadota</taxon>
        <taxon>Gammaproteobacteria</taxon>
        <taxon>Enterobacterales</taxon>
        <taxon>Hafniaceae</taxon>
        <taxon>Edwardsiella</taxon>
    </lineage>
</organism>
<evidence type="ECO:0000259" key="19">
    <source>
        <dbReference type="PROSITE" id="PS50109"/>
    </source>
</evidence>
<dbReference type="GO" id="GO:0005886">
    <property type="term" value="C:plasma membrane"/>
    <property type="evidence" value="ECO:0007669"/>
    <property type="project" value="UniProtKB-SubCell"/>
</dbReference>
<dbReference type="Pfam" id="PF03924">
    <property type="entry name" value="CHASE"/>
    <property type="match status" value="1"/>
</dbReference>
<evidence type="ECO:0000256" key="6">
    <source>
        <dbReference type="ARBA" id="ARBA00022679"/>
    </source>
</evidence>
<dbReference type="PROSITE" id="PS50112">
    <property type="entry name" value="PAS"/>
    <property type="match status" value="2"/>
</dbReference>
<dbReference type="InterPro" id="IPR000014">
    <property type="entry name" value="PAS"/>
</dbReference>
<dbReference type="Pfam" id="PF00072">
    <property type="entry name" value="Response_reg"/>
    <property type="match status" value="2"/>
</dbReference>
<proteinExistence type="predicted"/>
<evidence type="ECO:0000256" key="15">
    <source>
        <dbReference type="ARBA" id="ARBA00068150"/>
    </source>
</evidence>
<dbReference type="SUPFAM" id="SSF47226">
    <property type="entry name" value="Histidine-containing phosphotransfer domain, HPT domain"/>
    <property type="match status" value="1"/>
</dbReference>
<feature type="domain" description="Response regulatory" evidence="20">
    <location>
        <begin position="1010"/>
        <end position="1134"/>
    </location>
</feature>
<gene>
    <name evidence="25" type="ORF">CRM76_11890</name>
</gene>
<sequence>MTAYTAQAVKPPASAYRLSLAVLVLGILLSALSAHWLYNQIKDNTEAEFTRNVERVAGEVTRRFTLPLYGLNAAKGLYETYHQINANQFSDYIRALDLPRQYPGVRGIGFIQRVPRDDLQRFTQATRNDNSPGFTPHQLQPNNVGDLYLIKYIQPLSPNQGAQGLDVRSEPVRWAALQKAIDSGQPSLTGPIHLVQDKQRQPGALLYLPVYTMESALLQTPEQRRAALLGIIYSPLVIAELLHNIPEYTSGRVDIELYDNTHELKRDNLIFDADNSKLLEPDTVIPHSQQDVSARVFIRTIPITLAGRAMLLRVSSTSHFEASINHYSPWLLFAFGVLLSVLFTSLLRQQILSRYRAERLALNMTADLERLALVARNTSNAVILTDPQRRITWVNDGFERITGYRHDDVLGKSPGQLLQCENTQPETVLAIRQALNDGLPFKGELLNRTKTGIDYWIEMEIQPRYDANHALIGYMAVESDITERKNTQHRLEAALRDNDALLTTLNVHGIIAITDRQRRLIEVNDAYCQITGYRREELLGNSPSIVNSGIHPPAFWRQLWETLRQEEAWRGEICNRALDGRLYWVDTTIAPFKDAEGRIEKYIAIQFDITQAKTLQINLSIARNQLQRATEVAELGVWSWSMADGTLTFDDTMNAIYAIPPAMQDPHRLYGYWHTLIHPDDVAEVDRTLQATLRAGQGQVCRQVFRIHVNGQERIIESAAVVEYQGVGDTLMLVGINRDITRQRQAEATLQAAKLAAENANQAKSAFLANMSHELRTPLNAILGMLALLLKSGLTHRQTDYATKSEAAAQALLRLLNDILDYSKIEAGKMELEAEPFNLCALLQDLAVILASNSHKKPVEVLFDIDPRLPRWLIGDSLRLQQVLINLGGNALKFTEQGEVVLFIHLIEQDAQNATLHFGVRDTGIGIAPEKQRLIFSGFSQAEASITRRFGGTGLGLSISQRFVAMMGSTLELESEPGKGSLFHFTLTLPLAAEQHSDDEQRRQALLGLHVLMVDDNPTARSLLQQMALTLGWRVDCAAEGEQALTLIAQQQQAGDPYDVLFIDWLMPGLDGWQTIQRLRSRLHEKQLPLLVMVTANDRECLLQRSSEEQGILDGFLLKPVTPLMLLDSVAGALRERQNLTQIAPPAPVPHSGKPLNGVRILVVEDNQNNQQIARELLEDEGAIVTLAAHGQEAIDRLKATPQGFDLVLMDLQMPVMDGINATQYIRSHLALHTLPIIAMTANAMVSDRQACLAAGMNDHIGKPFNLRELIQTIQKHLLTPPLTAPQAIAPSMPAPLPATLEQLACQHGIALCGALARLEGDLALYHHLLSLFLDELRDFPAQLERHMADADLAAATRALHSLKGLAAQLGHDALFTRARDGESRLRQIEDGNITPAIRECVADIMAFCRQLEPQLRTFSQQLAAELRHEEPAAMPSTSPLPLDQQLQRLLTLLENSDMAALEQMRQLAAHPEGHTLGDTLTALETAISRLDFSRAQGLCRDYLAHTHRAQQEHDGYADPL</sequence>
<evidence type="ECO:0000256" key="14">
    <source>
        <dbReference type="ARBA" id="ARBA00064003"/>
    </source>
</evidence>
<evidence type="ECO:0000259" key="21">
    <source>
        <dbReference type="PROSITE" id="PS50112"/>
    </source>
</evidence>
<dbReference type="InterPro" id="IPR008207">
    <property type="entry name" value="Sig_transdc_His_kin_Hpt_dom"/>
</dbReference>
<evidence type="ECO:0000256" key="4">
    <source>
        <dbReference type="ARBA" id="ARBA00022475"/>
    </source>
</evidence>
<evidence type="ECO:0000256" key="17">
    <source>
        <dbReference type="PROSITE-ProRule" id="PRU00169"/>
    </source>
</evidence>
<evidence type="ECO:0000256" key="8">
    <source>
        <dbReference type="ARBA" id="ARBA00022741"/>
    </source>
</evidence>
<dbReference type="FunFam" id="1.10.287.130:FF:000002">
    <property type="entry name" value="Two-component osmosensing histidine kinase"/>
    <property type="match status" value="1"/>
</dbReference>
<dbReference type="InterPro" id="IPR035965">
    <property type="entry name" value="PAS-like_dom_sf"/>
</dbReference>
<keyword evidence="8" id="KW-0547">Nucleotide-binding</keyword>
<dbReference type="PROSITE" id="PS50894">
    <property type="entry name" value="HPT"/>
    <property type="match status" value="1"/>
</dbReference>
<dbReference type="PANTHER" id="PTHR45339:SF1">
    <property type="entry name" value="HYBRID SIGNAL TRANSDUCTION HISTIDINE KINASE J"/>
    <property type="match status" value="1"/>
</dbReference>
<evidence type="ECO:0000256" key="16">
    <source>
        <dbReference type="PROSITE-ProRule" id="PRU00110"/>
    </source>
</evidence>
<dbReference type="STRING" id="636.AAW15_07390"/>
<keyword evidence="13 18" id="KW-0472">Membrane</keyword>
<dbReference type="Gene3D" id="3.40.50.2300">
    <property type="match status" value="2"/>
</dbReference>
<feature type="domain" description="CHASE" evidence="23">
    <location>
        <begin position="80"/>
        <end position="273"/>
    </location>
</feature>
<dbReference type="PANTHER" id="PTHR45339">
    <property type="entry name" value="HYBRID SIGNAL TRANSDUCTION HISTIDINE KINASE J"/>
    <property type="match status" value="1"/>
</dbReference>
<evidence type="ECO:0000256" key="1">
    <source>
        <dbReference type="ARBA" id="ARBA00000085"/>
    </source>
</evidence>
<feature type="domain" description="PAC" evidence="22">
    <location>
        <begin position="567"/>
        <end position="621"/>
    </location>
</feature>
<dbReference type="InterPro" id="IPR000700">
    <property type="entry name" value="PAS-assoc_C"/>
</dbReference>
<keyword evidence="5 17" id="KW-0597">Phosphoprotein</keyword>
<evidence type="ECO:0000256" key="3">
    <source>
        <dbReference type="ARBA" id="ARBA00012438"/>
    </source>
</evidence>
<dbReference type="CDD" id="cd00130">
    <property type="entry name" value="PAS"/>
    <property type="match status" value="3"/>
</dbReference>
<evidence type="ECO:0000256" key="9">
    <source>
        <dbReference type="ARBA" id="ARBA00022777"/>
    </source>
</evidence>
<dbReference type="GO" id="GO:0005524">
    <property type="term" value="F:ATP binding"/>
    <property type="evidence" value="ECO:0007669"/>
    <property type="project" value="UniProtKB-KW"/>
</dbReference>
<evidence type="ECO:0000256" key="18">
    <source>
        <dbReference type="SAM" id="Phobius"/>
    </source>
</evidence>
<evidence type="ECO:0000313" key="26">
    <source>
        <dbReference type="Proteomes" id="UP000219788"/>
    </source>
</evidence>
<evidence type="ECO:0000256" key="13">
    <source>
        <dbReference type="ARBA" id="ARBA00023136"/>
    </source>
</evidence>
<accession>A0A2A7U2X0</accession>
<dbReference type="InterPro" id="IPR011006">
    <property type="entry name" value="CheY-like_superfamily"/>
</dbReference>
<dbReference type="InterPro" id="IPR036890">
    <property type="entry name" value="HATPase_C_sf"/>
</dbReference>
<evidence type="ECO:0000259" key="22">
    <source>
        <dbReference type="PROSITE" id="PS50113"/>
    </source>
</evidence>
<dbReference type="PRINTS" id="PR00344">
    <property type="entry name" value="BCTRLSENSOR"/>
</dbReference>
<keyword evidence="4" id="KW-1003">Cell membrane</keyword>
<dbReference type="Gene3D" id="3.30.450.20">
    <property type="entry name" value="PAS domain"/>
    <property type="match status" value="3"/>
</dbReference>
<dbReference type="SMART" id="SM00091">
    <property type="entry name" value="PAS"/>
    <property type="match status" value="3"/>
</dbReference>
<dbReference type="SUPFAM" id="SSF52172">
    <property type="entry name" value="CheY-like"/>
    <property type="match status" value="2"/>
</dbReference>
<evidence type="ECO:0000313" key="25">
    <source>
        <dbReference type="EMBL" id="PEH72583.1"/>
    </source>
</evidence>
<keyword evidence="10" id="KW-0067">ATP-binding</keyword>
<dbReference type="NCBIfam" id="TIGR00229">
    <property type="entry name" value="sensory_box"/>
    <property type="match status" value="3"/>
</dbReference>
<dbReference type="PROSITE" id="PS50109">
    <property type="entry name" value="HIS_KIN"/>
    <property type="match status" value="1"/>
</dbReference>
<dbReference type="SUPFAM" id="SSF55785">
    <property type="entry name" value="PYP-like sensor domain (PAS domain)"/>
    <property type="match status" value="3"/>
</dbReference>
<dbReference type="CDD" id="cd00082">
    <property type="entry name" value="HisKA"/>
    <property type="match status" value="1"/>
</dbReference>
<feature type="domain" description="Response regulatory" evidence="20">
    <location>
        <begin position="1160"/>
        <end position="1278"/>
    </location>
</feature>
<dbReference type="Pfam" id="PF02518">
    <property type="entry name" value="HATPase_c"/>
    <property type="match status" value="1"/>
</dbReference>
<evidence type="ECO:0000256" key="2">
    <source>
        <dbReference type="ARBA" id="ARBA00004651"/>
    </source>
</evidence>
<dbReference type="SMART" id="SM00387">
    <property type="entry name" value="HATPase_c"/>
    <property type="match status" value="1"/>
</dbReference>
<feature type="domain" description="PAC" evidence="22">
    <location>
        <begin position="698"/>
        <end position="752"/>
    </location>
</feature>
<feature type="modified residue" description="4-aspartylphosphate" evidence="17">
    <location>
        <position position="1211"/>
    </location>
</feature>
<dbReference type="PROSITE" id="PS50113">
    <property type="entry name" value="PAC"/>
    <property type="match status" value="3"/>
</dbReference>
<feature type="domain" description="PAS" evidence="21">
    <location>
        <begin position="511"/>
        <end position="552"/>
    </location>
</feature>
<dbReference type="Pfam" id="PF01627">
    <property type="entry name" value="Hpt"/>
    <property type="match status" value="1"/>
</dbReference>
<dbReference type="OrthoDB" id="9770795at2"/>
<dbReference type="EMBL" id="PDDV01000013">
    <property type="protein sequence ID" value="PEH72583.1"/>
    <property type="molecule type" value="Genomic_DNA"/>
</dbReference>
<dbReference type="SMART" id="SM00086">
    <property type="entry name" value="PAC"/>
    <property type="match status" value="3"/>
</dbReference>
<dbReference type="InterPro" id="IPR003594">
    <property type="entry name" value="HATPase_dom"/>
</dbReference>
<protein>
    <recommendedName>
        <fullName evidence="15">Sensory/regulatory protein RpfC</fullName>
        <ecNumber evidence="3">2.7.13.3</ecNumber>
    </recommendedName>
</protein>
<dbReference type="Proteomes" id="UP000219788">
    <property type="component" value="Unassembled WGS sequence"/>
</dbReference>
<dbReference type="CDD" id="cd16922">
    <property type="entry name" value="HATPase_EvgS-ArcB-TorS-like"/>
    <property type="match status" value="1"/>
</dbReference>
<comment type="caution">
    <text evidence="25">The sequence shown here is derived from an EMBL/GenBank/DDBJ whole genome shotgun (WGS) entry which is preliminary data.</text>
</comment>
<dbReference type="PROSITE" id="PS50839">
    <property type="entry name" value="CHASE"/>
    <property type="match status" value="1"/>
</dbReference>
<dbReference type="FunFam" id="3.30.565.10:FF:000010">
    <property type="entry name" value="Sensor histidine kinase RcsC"/>
    <property type="match status" value="1"/>
</dbReference>
<dbReference type="Gene3D" id="3.30.450.350">
    <property type="entry name" value="CHASE domain"/>
    <property type="match status" value="1"/>
</dbReference>
<dbReference type="SMART" id="SM00448">
    <property type="entry name" value="REC"/>
    <property type="match status" value="2"/>
</dbReference>
<dbReference type="InterPro" id="IPR003661">
    <property type="entry name" value="HisK_dim/P_dom"/>
</dbReference>
<evidence type="ECO:0000259" key="20">
    <source>
        <dbReference type="PROSITE" id="PS50110"/>
    </source>
</evidence>
<dbReference type="Gene3D" id="1.20.120.160">
    <property type="entry name" value="HPT domain"/>
    <property type="match status" value="1"/>
</dbReference>
<keyword evidence="12" id="KW-0902">Two-component regulatory system</keyword>